<dbReference type="Proteomes" id="UP001189429">
    <property type="component" value="Unassembled WGS sequence"/>
</dbReference>
<feature type="compositionally biased region" description="Acidic residues" evidence="1">
    <location>
        <begin position="102"/>
        <end position="125"/>
    </location>
</feature>
<organism evidence="2 3">
    <name type="scientific">Prorocentrum cordatum</name>
    <dbReference type="NCBI Taxonomy" id="2364126"/>
    <lineage>
        <taxon>Eukaryota</taxon>
        <taxon>Sar</taxon>
        <taxon>Alveolata</taxon>
        <taxon>Dinophyceae</taxon>
        <taxon>Prorocentrales</taxon>
        <taxon>Prorocentraceae</taxon>
        <taxon>Prorocentrum</taxon>
    </lineage>
</organism>
<feature type="compositionally biased region" description="Basic and acidic residues" evidence="1">
    <location>
        <begin position="155"/>
        <end position="170"/>
    </location>
</feature>
<protein>
    <submittedName>
        <fullName evidence="2">Uncharacterized protein</fullName>
    </submittedName>
</protein>
<dbReference type="EMBL" id="CAUYUJ010014803">
    <property type="protein sequence ID" value="CAK0846188.1"/>
    <property type="molecule type" value="Genomic_DNA"/>
</dbReference>
<accession>A0ABN9TJP6</accession>
<comment type="caution">
    <text evidence="2">The sequence shown here is derived from an EMBL/GenBank/DDBJ whole genome shotgun (WGS) entry which is preliminary data.</text>
</comment>
<sequence>MQDLQQKTWKRSLCALPPPPPPPETAGTRVTKARLGQPAPGEKSGTAPWPAGPLCWKRRMEAAGSAGRGKKKKRRSAEGRGGTPGCPLQARAQSGRPATSQQEEEEGEGEEEEEEEGADEEEEESKAEFVPYRSATLTLSASGSEQISATGMPKLCRDSLGELEGREGRGSRSSRSSRAGARTGGREVSRTSAGPSLAARSRTRLL</sequence>
<reference evidence="2" key="1">
    <citation type="submission" date="2023-10" db="EMBL/GenBank/DDBJ databases">
        <authorList>
            <person name="Chen Y."/>
            <person name="Shah S."/>
            <person name="Dougan E. K."/>
            <person name="Thang M."/>
            <person name="Chan C."/>
        </authorList>
    </citation>
    <scope>NUCLEOTIDE SEQUENCE [LARGE SCALE GENOMIC DNA]</scope>
</reference>
<feature type="compositionally biased region" description="Polar residues" evidence="1">
    <location>
        <begin position="135"/>
        <end position="149"/>
    </location>
</feature>
<keyword evidence="3" id="KW-1185">Reference proteome</keyword>
<evidence type="ECO:0000313" key="2">
    <source>
        <dbReference type="EMBL" id="CAK0846188.1"/>
    </source>
</evidence>
<gene>
    <name evidence="2" type="ORF">PCOR1329_LOCUS39758</name>
</gene>
<name>A0ABN9TJP6_9DINO</name>
<evidence type="ECO:0000256" key="1">
    <source>
        <dbReference type="SAM" id="MobiDB-lite"/>
    </source>
</evidence>
<feature type="region of interest" description="Disordered" evidence="1">
    <location>
        <begin position="1"/>
        <end position="206"/>
    </location>
</feature>
<proteinExistence type="predicted"/>
<feature type="non-terminal residue" evidence="2">
    <location>
        <position position="206"/>
    </location>
</feature>
<feature type="compositionally biased region" description="Low complexity" evidence="1">
    <location>
        <begin position="171"/>
        <end position="181"/>
    </location>
</feature>
<evidence type="ECO:0000313" key="3">
    <source>
        <dbReference type="Proteomes" id="UP001189429"/>
    </source>
</evidence>